<evidence type="ECO:0000313" key="2">
    <source>
        <dbReference type="Proteomes" id="UP000193920"/>
    </source>
</evidence>
<proteinExistence type="predicted"/>
<organism evidence="1 2">
    <name type="scientific">Neocallimastix californiae</name>
    <dbReference type="NCBI Taxonomy" id="1754190"/>
    <lineage>
        <taxon>Eukaryota</taxon>
        <taxon>Fungi</taxon>
        <taxon>Fungi incertae sedis</taxon>
        <taxon>Chytridiomycota</taxon>
        <taxon>Chytridiomycota incertae sedis</taxon>
        <taxon>Neocallimastigomycetes</taxon>
        <taxon>Neocallimastigales</taxon>
        <taxon>Neocallimastigaceae</taxon>
        <taxon>Neocallimastix</taxon>
    </lineage>
</organism>
<sequence length="145" mass="16199">LMLFSIAMAHAKLVMLIRHGEKINDDYTDLSPRGQARAHCLINVFGNNGTYLSPQKIYAQNPTEKKQSTRPRDTVVPLADALGLQVDLSYTSGQIKKLTSDIMSSSDEVTLVSWSNDKIPDIAEKFGINSPPDWDSDVFDDIWMI</sequence>
<dbReference type="OrthoDB" id="425925at2759"/>
<gene>
    <name evidence="1" type="ORF">LY90DRAFT_302017</name>
</gene>
<protein>
    <recommendedName>
        <fullName evidence="3">Phosphoglycerate mutase-like protein</fullName>
    </recommendedName>
</protein>
<evidence type="ECO:0000313" key="1">
    <source>
        <dbReference type="EMBL" id="ORY86504.1"/>
    </source>
</evidence>
<dbReference type="EMBL" id="MCOG01000002">
    <property type="protein sequence ID" value="ORY86504.1"/>
    <property type="molecule type" value="Genomic_DNA"/>
</dbReference>
<feature type="non-terminal residue" evidence="1">
    <location>
        <position position="1"/>
    </location>
</feature>
<feature type="non-terminal residue" evidence="1">
    <location>
        <position position="145"/>
    </location>
</feature>
<name>A0A1Y2FT75_9FUNG</name>
<dbReference type="AlphaFoldDB" id="A0A1Y2FT75"/>
<comment type="caution">
    <text evidence="1">The sequence shown here is derived from an EMBL/GenBank/DDBJ whole genome shotgun (WGS) entry which is preliminary data.</text>
</comment>
<reference evidence="1 2" key="1">
    <citation type="submission" date="2016-08" db="EMBL/GenBank/DDBJ databases">
        <title>A Parts List for Fungal Cellulosomes Revealed by Comparative Genomics.</title>
        <authorList>
            <consortium name="DOE Joint Genome Institute"/>
            <person name="Haitjema C.H."/>
            <person name="Gilmore S.P."/>
            <person name="Henske J.K."/>
            <person name="Solomon K.V."/>
            <person name="De Groot R."/>
            <person name="Kuo A."/>
            <person name="Mondo S.J."/>
            <person name="Salamov A.A."/>
            <person name="Labutti K."/>
            <person name="Zhao Z."/>
            <person name="Chiniquy J."/>
            <person name="Barry K."/>
            <person name="Brewer H.M."/>
            <person name="Purvine S.O."/>
            <person name="Wright A.T."/>
            <person name="Boxma B."/>
            <person name="Van Alen T."/>
            <person name="Hackstein J.H."/>
            <person name="Baker S.E."/>
            <person name="Grigoriev I.V."/>
            <person name="O'Malley M.A."/>
        </authorList>
    </citation>
    <scope>NUCLEOTIDE SEQUENCE [LARGE SCALE GENOMIC DNA]</scope>
    <source>
        <strain evidence="1 2">G1</strain>
    </source>
</reference>
<accession>A0A1Y2FT75</accession>
<evidence type="ECO:0008006" key="3">
    <source>
        <dbReference type="Google" id="ProtNLM"/>
    </source>
</evidence>
<dbReference type="Proteomes" id="UP000193920">
    <property type="component" value="Unassembled WGS sequence"/>
</dbReference>
<keyword evidence="2" id="KW-1185">Reference proteome</keyword>
<dbReference type="STRING" id="1754190.A0A1Y2FT75"/>